<organism evidence="1 2">
    <name type="scientific">Saccharopolyspora gregorii</name>
    <dbReference type="NCBI Taxonomy" id="33914"/>
    <lineage>
        <taxon>Bacteria</taxon>
        <taxon>Bacillati</taxon>
        <taxon>Actinomycetota</taxon>
        <taxon>Actinomycetes</taxon>
        <taxon>Pseudonocardiales</taxon>
        <taxon>Pseudonocardiaceae</taxon>
        <taxon>Saccharopolyspora</taxon>
    </lineage>
</organism>
<evidence type="ECO:0000313" key="1">
    <source>
        <dbReference type="EMBL" id="GAA3360908.1"/>
    </source>
</evidence>
<gene>
    <name evidence="1" type="ORF">GCM10020366_42770</name>
</gene>
<keyword evidence="2" id="KW-1185">Reference proteome</keyword>
<reference evidence="2" key="1">
    <citation type="journal article" date="2019" name="Int. J. Syst. Evol. Microbiol.">
        <title>The Global Catalogue of Microorganisms (GCM) 10K type strain sequencing project: providing services to taxonomists for standard genome sequencing and annotation.</title>
        <authorList>
            <consortium name="The Broad Institute Genomics Platform"/>
            <consortium name="The Broad Institute Genome Sequencing Center for Infectious Disease"/>
            <person name="Wu L."/>
            <person name="Ma J."/>
        </authorList>
    </citation>
    <scope>NUCLEOTIDE SEQUENCE [LARGE SCALE GENOMIC DNA]</scope>
    <source>
        <strain evidence="2">JCM 9687</strain>
    </source>
</reference>
<proteinExistence type="predicted"/>
<evidence type="ECO:0000313" key="2">
    <source>
        <dbReference type="Proteomes" id="UP001500483"/>
    </source>
</evidence>
<dbReference type="EMBL" id="BAAAYK010000038">
    <property type="protein sequence ID" value="GAA3360908.1"/>
    <property type="molecule type" value="Genomic_DNA"/>
</dbReference>
<accession>A0ABP6RV51</accession>
<dbReference type="RefSeq" id="WP_344928982.1">
    <property type="nucleotide sequence ID" value="NZ_BAAAYK010000038.1"/>
</dbReference>
<name>A0ABP6RV51_9PSEU</name>
<dbReference type="Proteomes" id="UP001500483">
    <property type="component" value="Unassembled WGS sequence"/>
</dbReference>
<sequence length="101" mass="11579">MTETASRFVRTWLEFSTALRMNEGFDEEKYRIVLESLEALAREWAELEQLPKATVSVLVDVFPTTESNAHLYDGALKERIAEAAYELHEHVQLCVATDESM</sequence>
<comment type="caution">
    <text evidence="1">The sequence shown here is derived from an EMBL/GenBank/DDBJ whole genome shotgun (WGS) entry which is preliminary data.</text>
</comment>
<protein>
    <submittedName>
        <fullName evidence="1">Uncharacterized protein</fullName>
    </submittedName>
</protein>